<dbReference type="Proteomes" id="UP000681722">
    <property type="component" value="Unassembled WGS sequence"/>
</dbReference>
<reference evidence="2" key="1">
    <citation type="submission" date="2021-02" db="EMBL/GenBank/DDBJ databases">
        <authorList>
            <person name="Nowell W R."/>
        </authorList>
    </citation>
    <scope>NUCLEOTIDE SEQUENCE</scope>
</reference>
<evidence type="ECO:0000256" key="1">
    <source>
        <dbReference type="SAM" id="Phobius"/>
    </source>
</evidence>
<name>A0A815D1Y4_9BILA</name>
<evidence type="ECO:0000313" key="4">
    <source>
        <dbReference type="EMBL" id="CAF4097687.1"/>
    </source>
</evidence>
<dbReference type="Proteomes" id="UP000677228">
    <property type="component" value="Unassembled WGS sequence"/>
</dbReference>
<dbReference type="EMBL" id="CAJNOQ010012073">
    <property type="protein sequence ID" value="CAF1291346.1"/>
    <property type="molecule type" value="Genomic_DNA"/>
</dbReference>
<evidence type="ECO:0000313" key="6">
    <source>
        <dbReference type="Proteomes" id="UP000663829"/>
    </source>
</evidence>
<feature type="transmembrane region" description="Helical" evidence="1">
    <location>
        <begin position="12"/>
        <end position="29"/>
    </location>
</feature>
<dbReference type="Proteomes" id="UP000682733">
    <property type="component" value="Unassembled WGS sequence"/>
</dbReference>
<feature type="transmembrane region" description="Helical" evidence="1">
    <location>
        <begin position="150"/>
        <end position="167"/>
    </location>
</feature>
<keyword evidence="1" id="KW-1133">Transmembrane helix</keyword>
<comment type="caution">
    <text evidence="2">The sequence shown here is derived from an EMBL/GenBank/DDBJ whole genome shotgun (WGS) entry which is preliminary data.</text>
</comment>
<evidence type="ECO:0000313" key="5">
    <source>
        <dbReference type="EMBL" id="CAF4206163.1"/>
    </source>
</evidence>
<evidence type="ECO:0000313" key="3">
    <source>
        <dbReference type="EMBL" id="CAF1398733.1"/>
    </source>
</evidence>
<dbReference type="Proteomes" id="UP000663829">
    <property type="component" value="Unassembled WGS sequence"/>
</dbReference>
<keyword evidence="1" id="KW-0812">Transmembrane</keyword>
<dbReference type="AlphaFoldDB" id="A0A815D1Y4"/>
<protein>
    <submittedName>
        <fullName evidence="2">Uncharacterized protein</fullName>
    </submittedName>
</protein>
<sequence length="212" mass="24152">MATTKQEKVLCFRVILTIFYIFLVLAAVYDLKQFSFHLHYSRLDRVPYTMGDDPISHTIFFSLTMGILGSLLIISFVIAIIYGLWQLKTRVIMISCSVLLAIFSVRFIINIITNTKNNGRSSQALAFFSVFSYASGDSLVEENFGLLFDFLYRSTIVLATFYIHCCIDHKSSSNNRSTNAPIYTPLEFQNTLPDVETTTNINVYSDLTIIDR</sequence>
<accession>A0A815D1Y4</accession>
<dbReference type="EMBL" id="CAJOBC010032957">
    <property type="protein sequence ID" value="CAF4097687.1"/>
    <property type="molecule type" value="Genomic_DNA"/>
</dbReference>
<evidence type="ECO:0000313" key="2">
    <source>
        <dbReference type="EMBL" id="CAF1291346.1"/>
    </source>
</evidence>
<dbReference type="EMBL" id="CAJOBA010047858">
    <property type="protein sequence ID" value="CAF4206163.1"/>
    <property type="molecule type" value="Genomic_DNA"/>
</dbReference>
<feature type="transmembrane region" description="Helical" evidence="1">
    <location>
        <begin position="91"/>
        <end position="112"/>
    </location>
</feature>
<feature type="transmembrane region" description="Helical" evidence="1">
    <location>
        <begin position="59"/>
        <end position="84"/>
    </location>
</feature>
<gene>
    <name evidence="2" type="ORF">GPM918_LOCUS28052</name>
    <name evidence="3" type="ORF">OVA965_LOCUS32938</name>
    <name evidence="4" type="ORF">SRO942_LOCUS28504</name>
    <name evidence="5" type="ORF">TMI583_LOCUS33812</name>
</gene>
<proteinExistence type="predicted"/>
<dbReference type="EMBL" id="CAJNOK010026134">
    <property type="protein sequence ID" value="CAF1398733.1"/>
    <property type="molecule type" value="Genomic_DNA"/>
</dbReference>
<keyword evidence="1" id="KW-0472">Membrane</keyword>
<keyword evidence="6" id="KW-1185">Reference proteome</keyword>
<organism evidence="2 6">
    <name type="scientific">Didymodactylos carnosus</name>
    <dbReference type="NCBI Taxonomy" id="1234261"/>
    <lineage>
        <taxon>Eukaryota</taxon>
        <taxon>Metazoa</taxon>
        <taxon>Spiralia</taxon>
        <taxon>Gnathifera</taxon>
        <taxon>Rotifera</taxon>
        <taxon>Eurotatoria</taxon>
        <taxon>Bdelloidea</taxon>
        <taxon>Philodinida</taxon>
        <taxon>Philodinidae</taxon>
        <taxon>Didymodactylos</taxon>
    </lineage>
</organism>